<evidence type="ECO:0000259" key="1">
    <source>
        <dbReference type="Pfam" id="PF13679"/>
    </source>
</evidence>
<dbReference type="Gene3D" id="3.40.50.150">
    <property type="entry name" value="Vaccinia Virus protein VP39"/>
    <property type="match status" value="1"/>
</dbReference>
<feature type="domain" description="Methyltransferase" evidence="1">
    <location>
        <begin position="159"/>
        <end position="295"/>
    </location>
</feature>
<keyword evidence="2" id="KW-0489">Methyltransferase</keyword>
<accession>A0A084JL75</accession>
<dbReference type="EMBL" id="JPME01000015">
    <property type="protein sequence ID" value="KEZ89709.1"/>
    <property type="molecule type" value="Genomic_DNA"/>
</dbReference>
<dbReference type="Pfam" id="PF13679">
    <property type="entry name" value="Methyltransf_32"/>
    <property type="match status" value="1"/>
</dbReference>
<dbReference type="InterPro" id="IPR029063">
    <property type="entry name" value="SAM-dependent_MTases_sf"/>
</dbReference>
<dbReference type="GO" id="GO:0008168">
    <property type="term" value="F:methyltransferase activity"/>
    <property type="evidence" value="ECO:0007669"/>
    <property type="project" value="UniProtKB-KW"/>
</dbReference>
<sequence>MEEKEKVQLIQIGREFLDENLLRIVISNPSDKQGVSKVKVRPLLLKGSLIFQAEELVGTQAFHKNYSAEECISYIVDLLDGTLRQMELESRKGQVRVLMSKKGCPSIKIKRQQKIAAPSPVLQHNRQKSYILKEGTPVPFLVDLGVMTAEGKIIASRYDKFRQINRFLEFIEDILPRLDKSRENVIIDFGCGKSYLTFAMYYYLHELKGYSIRVIGLDLKQTVIDDCNRLGERYGYDMLKFYHGDIASYEGVDHVDMVVTLHACDTATDYAMAKAVRWGASVILSVPCCQHELNKTMDQELMAPVFQYGLIRERMAALYTDALRAEILENQGYRTQILEFIDMEHTPKNILIRGVKQGGKKDNRKEIQEILEFLHGKLTLADLLLEEDMN</sequence>
<dbReference type="GO" id="GO:0032259">
    <property type="term" value="P:methylation"/>
    <property type="evidence" value="ECO:0007669"/>
    <property type="project" value="UniProtKB-KW"/>
</dbReference>
<organism evidence="2 3">
    <name type="scientific">Lacrimispora celerecrescens</name>
    <dbReference type="NCBI Taxonomy" id="29354"/>
    <lineage>
        <taxon>Bacteria</taxon>
        <taxon>Bacillati</taxon>
        <taxon>Bacillota</taxon>
        <taxon>Clostridia</taxon>
        <taxon>Lachnospirales</taxon>
        <taxon>Lachnospiraceae</taxon>
        <taxon>Lacrimispora</taxon>
    </lineage>
</organism>
<dbReference type="InterPro" id="IPR025714">
    <property type="entry name" value="Methyltranfer_dom"/>
</dbReference>
<protein>
    <submittedName>
        <fullName evidence="2">SAM-dependent methyltransferase</fullName>
    </submittedName>
</protein>
<dbReference type="OrthoDB" id="5502211at2"/>
<name>A0A084JL75_9FIRM</name>
<dbReference type="SUPFAM" id="SSF53335">
    <property type="entry name" value="S-adenosyl-L-methionine-dependent methyltransferases"/>
    <property type="match status" value="1"/>
</dbReference>
<dbReference type="PANTHER" id="PTHR13369:SF3">
    <property type="entry name" value="METHYLTRANSFERASE DOMAIN-CONTAINING PROTEIN"/>
    <property type="match status" value="1"/>
</dbReference>
<gene>
    <name evidence="2" type="ORF">IO98_13590</name>
</gene>
<dbReference type="AlphaFoldDB" id="A0A084JL75"/>
<evidence type="ECO:0000313" key="2">
    <source>
        <dbReference type="EMBL" id="KEZ89709.1"/>
    </source>
</evidence>
<dbReference type="RefSeq" id="WP_038282097.1">
    <property type="nucleotide sequence ID" value="NZ_JPME01000015.1"/>
</dbReference>
<dbReference type="Proteomes" id="UP000028525">
    <property type="component" value="Unassembled WGS sequence"/>
</dbReference>
<dbReference type="PANTHER" id="PTHR13369">
    <property type="match status" value="1"/>
</dbReference>
<evidence type="ECO:0000313" key="3">
    <source>
        <dbReference type="Proteomes" id="UP000028525"/>
    </source>
</evidence>
<comment type="caution">
    <text evidence="2">The sequence shown here is derived from an EMBL/GenBank/DDBJ whole genome shotgun (WGS) entry which is preliminary data.</text>
</comment>
<proteinExistence type="predicted"/>
<dbReference type="GO" id="GO:0005737">
    <property type="term" value="C:cytoplasm"/>
    <property type="evidence" value="ECO:0007669"/>
    <property type="project" value="TreeGrafter"/>
</dbReference>
<keyword evidence="2" id="KW-0808">Transferase</keyword>
<dbReference type="CDD" id="cd02440">
    <property type="entry name" value="AdoMet_MTases"/>
    <property type="match status" value="1"/>
</dbReference>
<reference evidence="2 3" key="1">
    <citation type="submission" date="2014-07" db="EMBL/GenBank/DDBJ databases">
        <title>Draft genome of Clostridium celerecrescens 152B isolated from sediments associated with methane hydrate from Krishna Godavari basin.</title>
        <authorList>
            <person name="Honkalas V.S."/>
            <person name="Dabir A.P."/>
            <person name="Arora P."/>
            <person name="Dhakephalkar P.K."/>
        </authorList>
    </citation>
    <scope>NUCLEOTIDE SEQUENCE [LARGE SCALE GENOMIC DNA]</scope>
    <source>
        <strain evidence="2 3">152B</strain>
    </source>
</reference>
<dbReference type="STRING" id="29354.IO98_13590"/>
<keyword evidence="3" id="KW-1185">Reference proteome</keyword>